<dbReference type="GO" id="GO:0004713">
    <property type="term" value="F:protein tyrosine kinase activity"/>
    <property type="evidence" value="ECO:0007669"/>
    <property type="project" value="TreeGrafter"/>
</dbReference>
<sequence>MENKNTVISVIEIAKIIKKNIWIIISIIALCFTTMFISVNYLLTPEYRATTQILIVPNTAKQDSNSQNSEVQANLQMISTYSAMLKSPLILNDVSHKFNGEYSTSVLKKKIVVANDQNSQILNIHVEDPNQKVAATLANQVATSFKEKLPKVMTDKTVTVMSKAEILKQSIPVFPNKKIMYMLSIIVGIILSIGVCFVRMLMDTTIKTEEQITEKLNLIMLGSISNIPDSILIKSGGKDNEAKQEER</sequence>
<name>A0A7X0XIA3_9LIST</name>
<evidence type="ECO:0000256" key="6">
    <source>
        <dbReference type="ARBA" id="ARBA00023136"/>
    </source>
</evidence>
<comment type="subcellular location">
    <subcellularLocation>
        <location evidence="1">Cell membrane</location>
        <topology evidence="1">Multi-pass membrane protein</topology>
    </subcellularLocation>
</comment>
<dbReference type="PANTHER" id="PTHR32309:SF13">
    <property type="entry name" value="FERRIC ENTEROBACTIN TRANSPORT PROTEIN FEPE"/>
    <property type="match status" value="1"/>
</dbReference>
<dbReference type="Pfam" id="PF02706">
    <property type="entry name" value="Wzz"/>
    <property type="match status" value="1"/>
</dbReference>
<dbReference type="GO" id="GO:0005886">
    <property type="term" value="C:plasma membrane"/>
    <property type="evidence" value="ECO:0007669"/>
    <property type="project" value="UniProtKB-SubCell"/>
</dbReference>
<proteinExistence type="inferred from homology"/>
<organism evidence="7 8">
    <name type="scientific">Listeria booriae</name>
    <dbReference type="NCBI Taxonomy" id="1552123"/>
    <lineage>
        <taxon>Bacteria</taxon>
        <taxon>Bacillati</taxon>
        <taxon>Bacillota</taxon>
        <taxon>Bacilli</taxon>
        <taxon>Bacillales</taxon>
        <taxon>Listeriaceae</taxon>
        <taxon>Listeria</taxon>
    </lineage>
</organism>
<protein>
    <submittedName>
        <fullName evidence="7">Uncharacterized protein</fullName>
    </submittedName>
</protein>
<dbReference type="RefSeq" id="WP_185428889.1">
    <property type="nucleotide sequence ID" value="NZ_JAARRW010000002.1"/>
</dbReference>
<evidence type="ECO:0000256" key="2">
    <source>
        <dbReference type="ARBA" id="ARBA00006683"/>
    </source>
</evidence>
<evidence type="ECO:0000313" key="8">
    <source>
        <dbReference type="Proteomes" id="UP000541955"/>
    </source>
</evidence>
<dbReference type="InterPro" id="IPR003856">
    <property type="entry name" value="LPS_length_determ_N"/>
</dbReference>
<evidence type="ECO:0000256" key="5">
    <source>
        <dbReference type="ARBA" id="ARBA00022989"/>
    </source>
</evidence>
<dbReference type="EMBL" id="JAARRW010000002">
    <property type="protein sequence ID" value="MBC1561544.1"/>
    <property type="molecule type" value="Genomic_DNA"/>
</dbReference>
<evidence type="ECO:0000256" key="1">
    <source>
        <dbReference type="ARBA" id="ARBA00004651"/>
    </source>
</evidence>
<evidence type="ECO:0000256" key="4">
    <source>
        <dbReference type="ARBA" id="ARBA00022692"/>
    </source>
</evidence>
<comment type="similarity">
    <text evidence="2">Belongs to the CpsC/CapA family.</text>
</comment>
<dbReference type="AlphaFoldDB" id="A0A7X0XIA3"/>
<accession>A0A7X0XIA3</accession>
<reference evidence="7 8" key="1">
    <citation type="submission" date="2020-03" db="EMBL/GenBank/DDBJ databases">
        <title>Soil Listeria distribution.</title>
        <authorList>
            <person name="Liao J."/>
            <person name="Wiedmann M."/>
        </authorList>
    </citation>
    <scope>NUCLEOTIDE SEQUENCE [LARGE SCALE GENOMIC DNA]</scope>
    <source>
        <strain evidence="7 8">FSL L7-1387</strain>
    </source>
</reference>
<dbReference type="PANTHER" id="PTHR32309">
    <property type="entry name" value="TYROSINE-PROTEIN KINASE"/>
    <property type="match status" value="1"/>
</dbReference>
<evidence type="ECO:0000313" key="7">
    <source>
        <dbReference type="EMBL" id="MBC1561544.1"/>
    </source>
</evidence>
<dbReference type="InterPro" id="IPR050445">
    <property type="entry name" value="Bact_polysacc_biosynth/exp"/>
</dbReference>
<keyword evidence="4" id="KW-0812">Transmembrane</keyword>
<keyword evidence="6" id="KW-0472">Membrane</keyword>
<keyword evidence="5" id="KW-1133">Transmembrane helix</keyword>
<dbReference type="Proteomes" id="UP000541955">
    <property type="component" value="Unassembled WGS sequence"/>
</dbReference>
<comment type="caution">
    <text evidence="7">The sequence shown here is derived from an EMBL/GenBank/DDBJ whole genome shotgun (WGS) entry which is preliminary data.</text>
</comment>
<gene>
    <name evidence="7" type="ORF">HB902_05640</name>
</gene>
<evidence type="ECO:0000256" key="3">
    <source>
        <dbReference type="ARBA" id="ARBA00022475"/>
    </source>
</evidence>
<keyword evidence="3" id="KW-1003">Cell membrane</keyword>